<feature type="compositionally biased region" description="Low complexity" evidence="1">
    <location>
        <begin position="790"/>
        <end position="804"/>
    </location>
</feature>
<feature type="compositionally biased region" description="Basic and acidic residues" evidence="1">
    <location>
        <begin position="945"/>
        <end position="955"/>
    </location>
</feature>
<feature type="compositionally biased region" description="Low complexity" evidence="1">
    <location>
        <begin position="738"/>
        <end position="764"/>
    </location>
</feature>
<dbReference type="AlphaFoldDB" id="A0A0G4F0X1"/>
<evidence type="ECO:0000313" key="2">
    <source>
        <dbReference type="EMBL" id="CEM04792.1"/>
    </source>
</evidence>
<feature type="compositionally biased region" description="Basic and acidic residues" evidence="1">
    <location>
        <begin position="914"/>
        <end position="936"/>
    </location>
</feature>
<feature type="compositionally biased region" description="Acidic residues" evidence="1">
    <location>
        <begin position="897"/>
        <end position="907"/>
    </location>
</feature>
<name>A0A0G4F0X1_9ALVE</name>
<reference evidence="2" key="1">
    <citation type="submission" date="2014-11" db="EMBL/GenBank/DDBJ databases">
        <authorList>
            <person name="Otto D Thomas"/>
            <person name="Naeem Raeece"/>
        </authorList>
    </citation>
    <scope>NUCLEOTIDE SEQUENCE</scope>
</reference>
<feature type="region of interest" description="Disordered" evidence="1">
    <location>
        <begin position="890"/>
        <end position="998"/>
    </location>
</feature>
<feature type="region of interest" description="Disordered" evidence="1">
    <location>
        <begin position="1047"/>
        <end position="1090"/>
    </location>
</feature>
<accession>A0A0G4F0X1</accession>
<organism evidence="2">
    <name type="scientific">Chromera velia CCMP2878</name>
    <dbReference type="NCBI Taxonomy" id="1169474"/>
    <lineage>
        <taxon>Eukaryota</taxon>
        <taxon>Sar</taxon>
        <taxon>Alveolata</taxon>
        <taxon>Colpodellida</taxon>
        <taxon>Chromeraceae</taxon>
        <taxon>Chromera</taxon>
    </lineage>
</organism>
<feature type="compositionally biased region" description="Polar residues" evidence="1">
    <location>
        <begin position="1053"/>
        <end position="1068"/>
    </location>
</feature>
<evidence type="ECO:0008006" key="3">
    <source>
        <dbReference type="Google" id="ProtNLM"/>
    </source>
</evidence>
<feature type="compositionally biased region" description="Basic residues" evidence="1">
    <location>
        <begin position="679"/>
        <end position="692"/>
    </location>
</feature>
<dbReference type="EMBL" id="CDMZ01000027">
    <property type="protein sequence ID" value="CEM04792.1"/>
    <property type="molecule type" value="Genomic_DNA"/>
</dbReference>
<proteinExistence type="predicted"/>
<feature type="region of interest" description="Disordered" evidence="1">
    <location>
        <begin position="656"/>
        <end position="865"/>
    </location>
</feature>
<dbReference type="VEuPathDB" id="CryptoDB:Cvel_14406"/>
<evidence type="ECO:0000256" key="1">
    <source>
        <dbReference type="SAM" id="MobiDB-lite"/>
    </source>
</evidence>
<feature type="compositionally biased region" description="Basic residues" evidence="1">
    <location>
        <begin position="810"/>
        <end position="819"/>
    </location>
</feature>
<gene>
    <name evidence="2" type="ORF">Cvel_14406</name>
</gene>
<feature type="compositionally biased region" description="Basic and acidic residues" evidence="1">
    <location>
        <begin position="700"/>
        <end position="717"/>
    </location>
</feature>
<protein>
    <recommendedName>
        <fullName evidence="3">RAP domain-containing protein</fullName>
    </recommendedName>
</protein>
<sequence length="1125" mass="123772">MEYPDKDFFKTAEPFVLREMPTMTPMQLATVVQSFAKAKFTTDVLCNELFAVCTQTAHLMGAEALVGIGMGAARSRYMQVQTLQTIFVPLRMRLHELAPSDLCRALWCYARWPNAALDDSFFLEATSLLTARLKAGAEKEEGSEGGARRAEEGGGRESLTLSLSDIERAVWAGGTLLRGRPEFAELLMVGEKLVLKELKRGWEEGRKTVGLNVVSTFAWALGRELPSASGFVGSVEFWGAVKRVASESLFSASNRELAVILLALSRSLGRNLADDFTVDTDFHQLAEKELMRRSSSLTSHELSEVALSYASVRSGSPQLFASLQKAALSMMESPPEQTQAATMENQGGSNKSGCAFREDAFSPVELGKVLLAFGTFRAGMKLFIHSQTDVLQRIHQFTPYRLCGICWAYAVMRFFDQTFWAALLTALPPPAISGDFRCGLLFPALCELERVHRELSLSPHKAILERYKGYAREGFWAIQEAEHPLEFAQQVASVLRTSFEDAGWPACDEDKVSAADGPSLTVREKFDLEGFLVDVLVETREGTRVAVLCHTPLSLHRTTNEPLGSTVLRDRQLKWRRVRTVNLWINTWKHLGEDNEGRRASFLKQKVLRALQAPAPRAPASLPDFPGLDVGDGFEDVAGSSRAPSLARALHNLKGAMEDAGTPGKGQRGGPSEVQRSTPHLRGRRSPNRSRLSRFFPGGVRDRRGESSTEAEGRKEEIENEEIELEIPSASSRSLSELQKASLSVSSASKDSQLSAPPLIVRMPPRLRRRVLSPQLINDSGDSHKPSRQSSSSALAVTSSESVLQGHRGSLFRRRRNARSRQSEAVALPSEDQAIAELKGGGEGDQGDESMTTSSGRGTRVEAAEFAEDGELDLFSQVWEGPDDTVHRVAAVNHDREDEDEEEEAEEGASLCKFFEESPRTPRWDSEGRLEDDRQTGEAQAPPQKGEKNSSEFYERNVSPSKFKMDLSKGASEGSKPNSLALGGGLGGDHQGDMNNFSDCSTLSEAAAAEREHEHLFRVAEEEFSFDPFLSRSDSETPPVVSIFDRQRLGRAASSNRSSLSVDAQRSASPDAAMSHVSAATSSVSDGRRLTEPQRALLSYAIGEYEYIQERAPERQGRGARERRA</sequence>